<accession>A0ABX7X4L7</accession>
<evidence type="ECO:0000313" key="2">
    <source>
        <dbReference type="EMBL" id="QTR49548.1"/>
    </source>
</evidence>
<proteinExistence type="predicted"/>
<reference evidence="2 3" key="1">
    <citation type="submission" date="2021-04" db="EMBL/GenBank/DDBJ databases">
        <title>Genomics, taxonomy and metabolism of representatives of sulfur bacteria of the genus Thiothrix: Thiothrix fructosivorans QT, Thiothrix unzii A1T and three new species, Thiothrix subterranea sp. nov., Thiothrix litoralis sp. nov. and 'Candidatus Thiothrix anitrata' sp. nov.</title>
        <authorList>
            <person name="Ravin N.V."/>
            <person name="Smolyakov D."/>
            <person name="Rudenko T.S."/>
            <person name="Mardanov A.V."/>
            <person name="Beletsky A.V."/>
            <person name="Markov N.D."/>
            <person name="Fomenkov A.I."/>
            <person name="Roberts R.J."/>
            <person name="Karnachuk O.V."/>
            <person name="Novikov A."/>
            <person name="Grabovich M.Y."/>
        </authorList>
    </citation>
    <scope>NUCLEOTIDE SEQUENCE [LARGE SCALE GENOMIC DNA]</scope>
    <source>
        <strain evidence="2 3">A52</strain>
    </source>
</reference>
<organism evidence="2 3">
    <name type="scientific">Candidatus Thiothrix anitrata</name>
    <dbReference type="NCBI Taxonomy" id="2823902"/>
    <lineage>
        <taxon>Bacteria</taxon>
        <taxon>Pseudomonadati</taxon>
        <taxon>Pseudomonadota</taxon>
        <taxon>Gammaproteobacteria</taxon>
        <taxon>Thiotrichales</taxon>
        <taxon>Thiotrichaceae</taxon>
        <taxon>Thiothrix</taxon>
    </lineage>
</organism>
<feature type="region of interest" description="Disordered" evidence="1">
    <location>
        <begin position="492"/>
        <end position="542"/>
    </location>
</feature>
<dbReference type="Pfam" id="PF16683">
    <property type="entry name" value="TGase_elicitor"/>
    <property type="match status" value="1"/>
</dbReference>
<dbReference type="InterPro" id="IPR032048">
    <property type="entry name" value="TGase_elicitor"/>
</dbReference>
<name>A0ABX7X4L7_9GAMM</name>
<dbReference type="Proteomes" id="UP000672027">
    <property type="component" value="Chromosome"/>
</dbReference>
<sequence length="558" mass="61543">MSDDREQQLNDDLKAFHQDPVTFMNRQVPKQDALGNPVQGVTLFSDDAIISQTYVDARDEQRQQMLLDNGEVATRAAIAANDRAENLVDTFKYKKLEDMEAAGLMKATLDESPWSDDYWAIYKGVLGARYADPNFPADSDWKKNQDYIRANPSAAILSSGSAARINRLSPAEKYDALVGDSGESLTRYGWAEGKRYYDASGEVESWMGICHGWAPAAYMLGRPTKAITLKTPNNVPITFYPSDIKALTSLLWANAASPTKFIGGRCNDKDPATDPATGRITSAQCFDTNPGTWHMAIVNQIGVSRRSMVLDVTYDYEVWNQPIYAYEYRYYNPKTSSAQTTLAAATVAIDDFTNDKFRAFRSPTAKFVVGVQMVVSYVVETSPTQRTEDNPSYDAIQKATYYYELELDANKIIIGGEWYQNKHPDFLWTPGKTARAQTRYETQATGTWKQAEAVPAAWRASAKAAASTQGAPLAAIVEQMIKFSRAGTVTPVPAPTPIPTPVPTPIPTPTPVPTPRPTPIPVPTPVPTPRPTPAPTPAPAPRPLTWWERLLAALRGGR</sequence>
<protein>
    <submittedName>
        <fullName evidence="2">Uncharacterized protein</fullName>
    </submittedName>
</protein>
<dbReference type="EMBL" id="CP072800">
    <property type="protein sequence ID" value="QTR49548.1"/>
    <property type="molecule type" value="Genomic_DNA"/>
</dbReference>
<evidence type="ECO:0000313" key="3">
    <source>
        <dbReference type="Proteomes" id="UP000672027"/>
    </source>
</evidence>
<evidence type="ECO:0000256" key="1">
    <source>
        <dbReference type="SAM" id="MobiDB-lite"/>
    </source>
</evidence>
<gene>
    <name evidence="2" type="ORF">J8380_15125</name>
</gene>
<keyword evidence="3" id="KW-1185">Reference proteome</keyword>
<dbReference type="RefSeq" id="WP_210226388.1">
    <property type="nucleotide sequence ID" value="NZ_CP072800.1"/>
</dbReference>